<feature type="binding site" evidence="10">
    <location>
        <begin position="62"/>
        <end position="65"/>
    </location>
    <ligand>
        <name>carbamoyl phosphate</name>
        <dbReference type="ChEBI" id="CHEBI:58228"/>
    </ligand>
</feature>
<evidence type="ECO:0000256" key="6">
    <source>
        <dbReference type="ARBA" id="ARBA00022503"/>
    </source>
</evidence>
<comment type="caution">
    <text evidence="11">The sequence shown here is derived from an EMBL/GenBank/DDBJ whole genome shotgun (WGS) entry which is preliminary data.</text>
</comment>
<dbReference type="NCBIfam" id="NF001986">
    <property type="entry name" value="PRK00779.1"/>
    <property type="match status" value="1"/>
</dbReference>
<evidence type="ECO:0000256" key="4">
    <source>
        <dbReference type="ARBA" id="ARBA00013007"/>
    </source>
</evidence>
<dbReference type="InterPro" id="IPR006132">
    <property type="entry name" value="Asp/Orn_carbamoyltranf_P-bd"/>
</dbReference>
<dbReference type="FunFam" id="3.40.50.1370:FF:000008">
    <property type="entry name" value="Ornithine carbamoyltransferase"/>
    <property type="match status" value="1"/>
</dbReference>
<feature type="binding site" evidence="10">
    <location>
        <begin position="140"/>
        <end position="143"/>
    </location>
    <ligand>
        <name>carbamoyl phosphate</name>
        <dbReference type="ChEBI" id="CHEBI:58228"/>
    </ligand>
</feature>
<keyword evidence="5 10" id="KW-0963">Cytoplasm</keyword>
<feature type="binding site" evidence="10">
    <location>
        <begin position="240"/>
        <end position="241"/>
    </location>
    <ligand>
        <name>L-ornithine</name>
        <dbReference type="ChEBI" id="CHEBI:46911"/>
    </ligand>
</feature>
<evidence type="ECO:0000256" key="9">
    <source>
        <dbReference type="ARBA" id="ARBA00048772"/>
    </source>
</evidence>
<dbReference type="GeneID" id="41072026"/>
<proteinExistence type="inferred from homology"/>
<evidence type="ECO:0000256" key="2">
    <source>
        <dbReference type="ARBA" id="ARBA00004496"/>
    </source>
</evidence>
<accession>A0A0A8HM34</accession>
<dbReference type="STRING" id="1284.SHYC_00855"/>
<dbReference type="AlphaFoldDB" id="A0A0A8HM34"/>
<feature type="binding site" evidence="10">
    <location>
        <position position="172"/>
    </location>
    <ligand>
        <name>L-ornithine</name>
        <dbReference type="ChEBI" id="CHEBI:46911"/>
    </ligand>
</feature>
<dbReference type="SUPFAM" id="SSF53671">
    <property type="entry name" value="Aspartate/ornithine carbamoyltransferase"/>
    <property type="match status" value="1"/>
</dbReference>
<dbReference type="InterPro" id="IPR002292">
    <property type="entry name" value="Orn/put_carbamltrans"/>
</dbReference>
<feature type="binding site" evidence="10">
    <location>
        <begin position="277"/>
        <end position="278"/>
    </location>
    <ligand>
        <name>carbamoyl phosphate</name>
        <dbReference type="ChEBI" id="CHEBI:58228"/>
    </ligand>
</feature>
<evidence type="ECO:0000256" key="1">
    <source>
        <dbReference type="ARBA" id="ARBA00003822"/>
    </source>
</evidence>
<name>A0A0A8HM34_STAHY</name>
<dbReference type="Proteomes" id="UP000285625">
    <property type="component" value="Unassembled WGS sequence"/>
</dbReference>
<dbReference type="EC" id="2.1.3.3" evidence="4 10"/>
<dbReference type="Pfam" id="PF00185">
    <property type="entry name" value="OTCace"/>
    <property type="match status" value="1"/>
</dbReference>
<dbReference type="GO" id="GO:0019240">
    <property type="term" value="P:citrulline biosynthetic process"/>
    <property type="evidence" value="ECO:0007669"/>
    <property type="project" value="TreeGrafter"/>
</dbReference>
<dbReference type="InterPro" id="IPR036901">
    <property type="entry name" value="Asp/Orn_carbamoylTrfase_sf"/>
</dbReference>
<evidence type="ECO:0000256" key="5">
    <source>
        <dbReference type="ARBA" id="ARBA00022490"/>
    </source>
</evidence>
<feature type="binding site" evidence="10">
    <location>
        <position position="89"/>
    </location>
    <ligand>
        <name>carbamoyl phosphate</name>
        <dbReference type="ChEBI" id="CHEBI:58228"/>
    </ligand>
</feature>
<dbReference type="Pfam" id="PF02729">
    <property type="entry name" value="OTCace_N"/>
    <property type="match status" value="1"/>
</dbReference>
<sequence length="335" mass="37572">MMELHKPVALKGRSLLKENDFTKAEFEALIDFAITLKSYKQDGIQHRYLDGKNIALLFEKTSTRTRAAFTVASIDLGAHPEFLGKNDIQLGKKESVEDTAKVLGRMFDGIEFRGFSQDVVEALAEHSGVPVWNGLTDIWHPTQMLADYMTVKENFGHLEGITLTYIGDGRNNMAHSLMVAGAMLGVNVRICTPKALFPNETYVNMAKKRGDIDGGSVVVTDNIEEAVKGAHVIYTDVWVSMGEESEFETRINLLKDYQVNSSLMQKTGRDDTIFLHCLPAFHDTNTMYGKDIEEKYGIREMEVTDDVFRSPQSKVFDQAENRMHTIKSVMASTLA</sequence>
<organism evidence="11 12">
    <name type="scientific">Staphylococcus hyicus</name>
    <dbReference type="NCBI Taxonomy" id="1284"/>
    <lineage>
        <taxon>Bacteria</taxon>
        <taxon>Bacillati</taxon>
        <taxon>Bacillota</taxon>
        <taxon>Bacilli</taxon>
        <taxon>Bacillales</taxon>
        <taxon>Staphylococcaceae</taxon>
        <taxon>Staphylococcus</taxon>
    </lineage>
</organism>
<dbReference type="PRINTS" id="PR00100">
    <property type="entry name" value="AOTCASE"/>
</dbReference>
<evidence type="ECO:0000256" key="3">
    <source>
        <dbReference type="ARBA" id="ARBA00007805"/>
    </source>
</evidence>
<dbReference type="PRINTS" id="PR00102">
    <property type="entry name" value="OTCASE"/>
</dbReference>
<evidence type="ECO:0000313" key="12">
    <source>
        <dbReference type="Proteomes" id="UP000285625"/>
    </source>
</evidence>
<keyword evidence="6" id="KW-0056">Arginine metabolism</keyword>
<dbReference type="InterPro" id="IPR006131">
    <property type="entry name" value="Asp_carbamoyltransf_Asp/Orn-bd"/>
</dbReference>
<comment type="subcellular location">
    <subcellularLocation>
        <location evidence="2 10">Cytoplasm</location>
    </subcellularLocation>
</comment>
<dbReference type="KEGG" id="shu:SHYC_00855"/>
<feature type="binding site" evidence="10">
    <location>
        <position position="113"/>
    </location>
    <ligand>
        <name>carbamoyl phosphate</name>
        <dbReference type="ChEBI" id="CHEBI:58228"/>
    </ligand>
</feature>
<dbReference type="NCBIfam" id="TIGR00658">
    <property type="entry name" value="orni_carb_tr"/>
    <property type="match status" value="1"/>
</dbReference>
<comment type="pathway">
    <text evidence="8">Amino-acid degradation; L-arginine degradation via ADI pathway; carbamoyl phosphate from L-arginine: step 2/2.</text>
</comment>
<evidence type="ECO:0000313" key="11">
    <source>
        <dbReference type="EMBL" id="RIO47266.1"/>
    </source>
</evidence>
<dbReference type="GO" id="GO:0005737">
    <property type="term" value="C:cytoplasm"/>
    <property type="evidence" value="ECO:0007669"/>
    <property type="project" value="UniProtKB-SubCell"/>
</dbReference>
<dbReference type="Gene3D" id="3.40.50.1370">
    <property type="entry name" value="Aspartate/ornithine carbamoyltransferase"/>
    <property type="match status" value="2"/>
</dbReference>
<dbReference type="GO" id="GO:0042450">
    <property type="term" value="P:L-arginine biosynthetic process via ornithine"/>
    <property type="evidence" value="ECO:0007669"/>
    <property type="project" value="UniProtKB-UniRule"/>
</dbReference>
<dbReference type="EMBL" id="QXVO01000004">
    <property type="protein sequence ID" value="RIO47266.1"/>
    <property type="molecule type" value="Genomic_DNA"/>
</dbReference>
<dbReference type="InterPro" id="IPR024904">
    <property type="entry name" value="OTCase_ArgI"/>
</dbReference>
<dbReference type="GO" id="GO:0016597">
    <property type="term" value="F:amino acid binding"/>
    <property type="evidence" value="ECO:0007669"/>
    <property type="project" value="InterPro"/>
</dbReference>
<dbReference type="PANTHER" id="PTHR45753:SF1">
    <property type="entry name" value="ORNITHINE CARBAMOYLTRANSFERASE, CATABOLIC"/>
    <property type="match status" value="1"/>
</dbReference>
<dbReference type="GO" id="GO:0004585">
    <property type="term" value="F:ornithine carbamoyltransferase activity"/>
    <property type="evidence" value="ECO:0007669"/>
    <property type="project" value="UniProtKB-UniRule"/>
</dbReference>
<evidence type="ECO:0000256" key="8">
    <source>
        <dbReference type="ARBA" id="ARBA00037919"/>
    </source>
</evidence>
<comment type="catalytic activity">
    <reaction evidence="9 10">
        <text>carbamoyl phosphate + L-ornithine = L-citrulline + phosphate + H(+)</text>
        <dbReference type="Rhea" id="RHEA:19513"/>
        <dbReference type="ChEBI" id="CHEBI:15378"/>
        <dbReference type="ChEBI" id="CHEBI:43474"/>
        <dbReference type="ChEBI" id="CHEBI:46911"/>
        <dbReference type="ChEBI" id="CHEBI:57743"/>
        <dbReference type="ChEBI" id="CHEBI:58228"/>
        <dbReference type="EC" id="2.1.3.3"/>
    </reaction>
</comment>
<evidence type="ECO:0000256" key="7">
    <source>
        <dbReference type="ARBA" id="ARBA00022679"/>
    </source>
</evidence>
<feature type="binding site" evidence="10">
    <location>
        <position position="236"/>
    </location>
    <ligand>
        <name>L-ornithine</name>
        <dbReference type="ChEBI" id="CHEBI:46911"/>
    </ligand>
</feature>
<reference evidence="11 12" key="1">
    <citation type="journal article" date="2016" name="Front. Microbiol.">
        <title>Comprehensive Phylogenetic Analysis of Bovine Non-aureus Staphylococci Species Based on Whole-Genome Sequencing.</title>
        <authorList>
            <person name="Naushad S."/>
            <person name="Barkema H.W."/>
            <person name="Luby C."/>
            <person name="Condas L.A."/>
            <person name="Nobrega D.B."/>
            <person name="Carson D.A."/>
            <person name="De Buck J."/>
        </authorList>
    </citation>
    <scope>NUCLEOTIDE SEQUENCE [LARGE SCALE GENOMIC DNA]</scope>
    <source>
        <strain evidence="11 12">SNUC 5959</strain>
    </source>
</reference>
<dbReference type="HOGENOM" id="CLU_043846_3_1_9"/>
<feature type="binding site" evidence="10">
    <location>
        <position position="322"/>
    </location>
    <ligand>
        <name>carbamoyl phosphate</name>
        <dbReference type="ChEBI" id="CHEBI:58228"/>
    </ligand>
</feature>
<protein>
    <recommendedName>
        <fullName evidence="4 10">Ornithine carbamoyltransferase</fullName>
        <shortName evidence="10">OTCase</shortName>
        <ecNumber evidence="4 10">2.1.3.3</ecNumber>
    </recommendedName>
</protein>
<dbReference type="RefSeq" id="WP_039643648.1">
    <property type="nucleotide sequence ID" value="NZ_CP008747.1"/>
</dbReference>
<comment type="similarity">
    <text evidence="3 10">Belongs to the aspartate/ornithine carbamoyltransferase superfamily. OTCase family.</text>
</comment>
<comment type="function">
    <text evidence="1">Reversibly catalyzes the transfer of the carbamoyl group from carbamoyl phosphate (CP) to the N(epsilon) atom of ornithine (ORN) to produce L-citrulline.</text>
</comment>
<dbReference type="PROSITE" id="PS00097">
    <property type="entry name" value="CARBAMOYLTRANSFERASE"/>
    <property type="match status" value="1"/>
</dbReference>
<dbReference type="InterPro" id="IPR006130">
    <property type="entry name" value="Asp/Orn_carbamoylTrfase"/>
</dbReference>
<evidence type="ECO:0000256" key="10">
    <source>
        <dbReference type="HAMAP-Rule" id="MF_01109"/>
    </source>
</evidence>
<gene>
    <name evidence="11" type="primary">argF</name>
    <name evidence="11" type="ORF">BUZ57_01920</name>
</gene>
<dbReference type="HAMAP" id="MF_01109">
    <property type="entry name" value="OTCase"/>
    <property type="match status" value="1"/>
</dbReference>
<keyword evidence="7 10" id="KW-0808">Transferase</keyword>
<dbReference type="PANTHER" id="PTHR45753">
    <property type="entry name" value="ORNITHINE CARBAMOYLTRANSFERASE, MITOCHONDRIAL"/>
    <property type="match status" value="1"/>
</dbReference>